<accession>A0A2R3IX88</accession>
<dbReference type="RefSeq" id="WP_034078400.1">
    <property type="nucleotide sequence ID" value="NZ_CP020560.1"/>
</dbReference>
<reference evidence="2 3" key="1">
    <citation type="submission" date="2018-02" db="EMBL/GenBank/DDBJ databases">
        <title>FDA/CDC Antimicrobial Resistant Isolate Bank Genome Sequencing.</title>
        <authorList>
            <person name="Benahmed F.H."/>
            <person name="Lutgring J.D."/>
            <person name="Yoo B."/>
            <person name="Machado M."/>
            <person name="Brown A."/>
            <person name="McAllister G."/>
            <person name="Perry A."/>
            <person name="Halpin A.L."/>
            <person name="Vavikolanu K."/>
            <person name="Ott S."/>
            <person name="Zhao X."/>
            <person name="Tallon L.J."/>
            <person name="Sadzewicz L."/>
            <person name="Aluvathingal J."/>
            <person name="Nadendla S."/>
            <person name="Voskania-kordi A."/>
            <person name="Simonyan V."/>
            <person name="Patel J."/>
            <person name="Shawar R.M."/>
        </authorList>
    </citation>
    <scope>NUCLEOTIDE SEQUENCE [LARGE SCALE GENOMIC DNA]</scope>
    <source>
        <strain evidence="2 3">AR_0356</strain>
    </source>
</reference>
<dbReference type="InterPro" id="IPR050126">
    <property type="entry name" value="Ap4A_hydrolase"/>
</dbReference>
<dbReference type="CDD" id="cd07413">
    <property type="entry name" value="MPP_PA3087"/>
    <property type="match status" value="1"/>
</dbReference>
<proteinExistence type="predicted"/>
<dbReference type="SUPFAM" id="SSF56300">
    <property type="entry name" value="Metallo-dependent phosphatases"/>
    <property type="match status" value="1"/>
</dbReference>
<dbReference type="InterPro" id="IPR004843">
    <property type="entry name" value="Calcineurin-like_PHP"/>
</dbReference>
<name>A0A2R3IX88_9PSED</name>
<evidence type="ECO:0000313" key="2">
    <source>
        <dbReference type="EMBL" id="AVK06227.1"/>
    </source>
</evidence>
<protein>
    <submittedName>
        <fullName evidence="2">Calcineurin-like phosphoesterase family protein</fullName>
    </submittedName>
</protein>
<dbReference type="Proteomes" id="UP000238390">
    <property type="component" value="Chromosome"/>
</dbReference>
<dbReference type="Pfam" id="PF00149">
    <property type="entry name" value="Metallophos"/>
    <property type="match status" value="1"/>
</dbReference>
<dbReference type="PANTHER" id="PTHR42850:SF7">
    <property type="entry name" value="BIS(5'-NUCLEOSYL)-TETRAPHOSPHATASE PRPE [ASYMMETRICAL]"/>
    <property type="match status" value="1"/>
</dbReference>
<organism evidence="2 3">
    <name type="scientific">Pseudomonas paraeruginosa</name>
    <dbReference type="NCBI Taxonomy" id="2994495"/>
    <lineage>
        <taxon>Bacteria</taxon>
        <taxon>Pseudomonadati</taxon>
        <taxon>Pseudomonadota</taxon>
        <taxon>Gammaproteobacteria</taxon>
        <taxon>Pseudomonadales</taxon>
        <taxon>Pseudomonadaceae</taxon>
        <taxon>Pseudomonas</taxon>
    </lineage>
</organism>
<evidence type="ECO:0000259" key="1">
    <source>
        <dbReference type="Pfam" id="PF00149"/>
    </source>
</evidence>
<evidence type="ECO:0000313" key="3">
    <source>
        <dbReference type="Proteomes" id="UP000238390"/>
    </source>
</evidence>
<dbReference type="GeneID" id="77220404"/>
<dbReference type="Gene3D" id="3.60.21.10">
    <property type="match status" value="1"/>
</dbReference>
<dbReference type="AlphaFoldDB" id="A0A2R3IX88"/>
<gene>
    <name evidence="2" type="ORF">CSB93_3291</name>
</gene>
<feature type="domain" description="Calcineurin-like phosphoesterase" evidence="1">
    <location>
        <begin position="11"/>
        <end position="176"/>
    </location>
</feature>
<dbReference type="GO" id="GO:0005737">
    <property type="term" value="C:cytoplasm"/>
    <property type="evidence" value="ECO:0007669"/>
    <property type="project" value="TreeGrafter"/>
</dbReference>
<dbReference type="InterPro" id="IPR041766">
    <property type="entry name" value="PA3087-like"/>
</dbReference>
<sequence>MELDPGRGYDLIGDVHGCAHTLDRLLDLLGYRLQGGVWRHPRRQALFLGDIVDRGPRIREALHRVHAMVDAGEALCIMGNHEFNALGWSTPAAPGSGRQYVREHTPRHARLIKETLEQFEGHDADWRDFLGWFQQLPLFLDAGRFRMVHACWDGGLVETLRRQFPDGRISEAFLQESAEPGSFADLACNRLLRGTDMRLPHGATLTSSDGYTRSFFRTKFWVEDEAPRTYGDIVFQPDALPEAIAREPLSEEQKSSLLTYGAAEPLLFVGHYWRRGTPAPIRPNLACLDYSAVMYGKLAAYRLDEETRLDRNKFVWVEVKRPEADE</sequence>
<dbReference type="PANTHER" id="PTHR42850">
    <property type="entry name" value="METALLOPHOSPHOESTERASE"/>
    <property type="match status" value="1"/>
</dbReference>
<keyword evidence="3" id="KW-1185">Reference proteome</keyword>
<dbReference type="InterPro" id="IPR029052">
    <property type="entry name" value="Metallo-depent_PP-like"/>
</dbReference>
<dbReference type="GO" id="GO:0016791">
    <property type="term" value="F:phosphatase activity"/>
    <property type="evidence" value="ECO:0007669"/>
    <property type="project" value="TreeGrafter"/>
</dbReference>
<dbReference type="EMBL" id="CP027169">
    <property type="protein sequence ID" value="AVK06227.1"/>
    <property type="molecule type" value="Genomic_DNA"/>
</dbReference>